<reference evidence="20" key="1">
    <citation type="journal article" date="2018" name="Mitochondrial DNA Part B Resour">
        <title>Complete mitochondrial genome sequence of Macromia daimoji Okumura, 1949 (Odonata: Macromiidae).</title>
        <authorList>
            <person name="Kim M.J."/>
            <person name="Jeong S.Y."/>
            <person name="Wang A.R."/>
            <person name="An J."/>
            <person name="Kim I."/>
        </authorList>
    </citation>
    <scope>NUCLEOTIDE SEQUENCE</scope>
</reference>
<comment type="function">
    <text evidence="1">Core subunit of the mitochondrial membrane respiratory chain NADH dehydrogenase (Complex I) that is believed to belong to the minimal assembly required for catalysis. Complex I functions in the transfer of electrons from NADH to the respiratory chain. The immediate electron acceptor for the enzyme is believed to be ubiquinone.</text>
</comment>
<accession>A0A411NHD5</accession>
<evidence type="ECO:0000256" key="2">
    <source>
        <dbReference type="ARBA" id="ARBA00004448"/>
    </source>
</evidence>
<proteinExistence type="inferred from homology"/>
<keyword evidence="12 18" id="KW-1133">Transmembrane helix</keyword>
<keyword evidence="16 18" id="KW-0472">Membrane</keyword>
<feature type="transmembrane region" description="Helical" evidence="18">
    <location>
        <begin position="233"/>
        <end position="250"/>
    </location>
</feature>
<evidence type="ECO:0000256" key="8">
    <source>
        <dbReference type="ARBA" id="ARBA00022692"/>
    </source>
</evidence>
<keyword evidence="10 18" id="KW-1278">Translocase</keyword>
<feature type="domain" description="NADH:quinone oxidoreductase/Mrp antiporter transmembrane" evidence="19">
    <location>
        <begin position="24"/>
        <end position="282"/>
    </location>
</feature>
<evidence type="ECO:0000256" key="3">
    <source>
        <dbReference type="ARBA" id="ARBA00007012"/>
    </source>
</evidence>
<dbReference type="PANTHER" id="PTHR46552:SF1">
    <property type="entry name" value="NADH-UBIQUINONE OXIDOREDUCTASE CHAIN 2"/>
    <property type="match status" value="1"/>
</dbReference>
<dbReference type="EC" id="7.1.1.2" evidence="4 18"/>
<evidence type="ECO:0000256" key="17">
    <source>
        <dbReference type="ARBA" id="ARBA00049551"/>
    </source>
</evidence>
<evidence type="ECO:0000256" key="13">
    <source>
        <dbReference type="ARBA" id="ARBA00023027"/>
    </source>
</evidence>
<protein>
    <recommendedName>
        <fullName evidence="5 18">NADH-ubiquinone oxidoreductase chain 2</fullName>
        <ecNumber evidence="4 18">7.1.1.2</ecNumber>
    </recommendedName>
</protein>
<feature type="transmembrane region" description="Helical" evidence="18">
    <location>
        <begin position="91"/>
        <end position="110"/>
    </location>
</feature>
<dbReference type="InterPro" id="IPR003917">
    <property type="entry name" value="NADH_UbQ_OxRdtase_chain2"/>
</dbReference>
<keyword evidence="8 18" id="KW-0812">Transmembrane</keyword>
<feature type="transmembrane region" description="Helical" evidence="18">
    <location>
        <begin position="195"/>
        <end position="212"/>
    </location>
</feature>
<keyword evidence="6" id="KW-0813">Transport</keyword>
<evidence type="ECO:0000256" key="14">
    <source>
        <dbReference type="ARBA" id="ARBA00023075"/>
    </source>
</evidence>
<dbReference type="Pfam" id="PF00361">
    <property type="entry name" value="Proton_antipo_M"/>
    <property type="match status" value="1"/>
</dbReference>
<evidence type="ECO:0000256" key="12">
    <source>
        <dbReference type="ARBA" id="ARBA00022989"/>
    </source>
</evidence>
<dbReference type="GeneID" id="39695752"/>
<keyword evidence="13 18" id="KW-0520">NAD</keyword>
<keyword evidence="11 18" id="KW-0249">Electron transport</keyword>
<evidence type="ECO:0000256" key="1">
    <source>
        <dbReference type="ARBA" id="ARBA00003257"/>
    </source>
</evidence>
<dbReference type="CTD" id="4536"/>
<evidence type="ECO:0000313" key="20">
    <source>
        <dbReference type="EMBL" id="QBF44100.1"/>
    </source>
</evidence>
<sequence>MLMNPSLMIFYFTLVSGTLLSISSSNWLGMWMGLEMNLLSFIPIMNKDSSPCESESSMKYFLIQAIASVIFLMSILMMSMIKINYFYIVDYFFFSALLMKMGSAPFHFWFPGVMEGMSWMNCFILMTWQKIAPFILISYKLTINYLLIVSIFLSTLIGAVGGLNQTSIRKIMSYSSISHLGWMISAMYINMYMWMMYFITYALMNITLIYSFKNLSLFHLSQMYFINNITPNMKFIMMVNLMSLGGLPPLTGFLPKWFIIQNMVNQGNLLTITFMVMTTLLTLFFYLRLMFSTFMFINQTYKWSNSKSNNYLMTISSMMSLGGLPIMVSLFLY</sequence>
<gene>
    <name evidence="20" type="primary">ND2</name>
</gene>
<evidence type="ECO:0000256" key="9">
    <source>
        <dbReference type="ARBA" id="ARBA00022792"/>
    </source>
</evidence>
<comment type="similarity">
    <text evidence="3 18">Belongs to the complex I subunit 2 family.</text>
</comment>
<comment type="subcellular location">
    <subcellularLocation>
        <location evidence="2 18">Mitochondrion inner membrane</location>
        <topology evidence="2 18">Multi-pass membrane protein</topology>
    </subcellularLocation>
</comment>
<dbReference type="EMBL" id="MF990748">
    <property type="protein sequence ID" value="QBF44100.1"/>
    <property type="molecule type" value="Genomic_DNA"/>
</dbReference>
<dbReference type="PANTHER" id="PTHR46552">
    <property type="entry name" value="NADH-UBIQUINONE OXIDOREDUCTASE CHAIN 2"/>
    <property type="match status" value="1"/>
</dbReference>
<dbReference type="InterPro" id="IPR001750">
    <property type="entry name" value="ND/Mrp_TM"/>
</dbReference>
<feature type="transmembrane region" description="Helical" evidence="18">
    <location>
        <begin position="143"/>
        <end position="164"/>
    </location>
</feature>
<comment type="function">
    <text evidence="18">Core subunit of the mitochondrial membrane respiratory chain NADH dehydrogenase (Complex I) which catalyzes electron transfer from NADH through the respiratory chain, using ubiquinone as an electron acceptor. Essential for the catalytic activity and assembly of complex I.</text>
</comment>
<dbReference type="GO" id="GO:0006120">
    <property type="term" value="P:mitochondrial electron transport, NADH to ubiquinone"/>
    <property type="evidence" value="ECO:0007669"/>
    <property type="project" value="InterPro"/>
</dbReference>
<feature type="transmembrane region" description="Helical" evidence="18">
    <location>
        <begin position="311"/>
        <end position="332"/>
    </location>
</feature>
<feature type="transmembrane region" description="Helical" evidence="18">
    <location>
        <begin position="60"/>
        <end position="79"/>
    </location>
</feature>
<dbReference type="PRINTS" id="PR01436">
    <property type="entry name" value="NADHDHGNASE2"/>
</dbReference>
<feature type="transmembrane region" description="Helical" evidence="18">
    <location>
        <begin position="270"/>
        <end position="291"/>
    </location>
</feature>
<evidence type="ECO:0000256" key="18">
    <source>
        <dbReference type="RuleBase" id="RU003403"/>
    </source>
</evidence>
<dbReference type="InterPro" id="IPR050175">
    <property type="entry name" value="Complex_I_Subunit_2"/>
</dbReference>
<geneLocation type="mitochondrion" evidence="20"/>
<evidence type="ECO:0000256" key="11">
    <source>
        <dbReference type="ARBA" id="ARBA00022982"/>
    </source>
</evidence>
<name>A0A411NHD5_9ODON</name>
<evidence type="ECO:0000256" key="6">
    <source>
        <dbReference type="ARBA" id="ARBA00022448"/>
    </source>
</evidence>
<dbReference type="GO" id="GO:0008137">
    <property type="term" value="F:NADH dehydrogenase (ubiquinone) activity"/>
    <property type="evidence" value="ECO:0007669"/>
    <property type="project" value="UniProtKB-EC"/>
</dbReference>
<evidence type="ECO:0000256" key="5">
    <source>
        <dbReference type="ARBA" id="ARBA00021008"/>
    </source>
</evidence>
<evidence type="ECO:0000256" key="16">
    <source>
        <dbReference type="ARBA" id="ARBA00023136"/>
    </source>
</evidence>
<dbReference type="RefSeq" id="YP_009573120.1">
    <property type="nucleotide sequence ID" value="NC_041425.1"/>
</dbReference>
<evidence type="ECO:0000256" key="4">
    <source>
        <dbReference type="ARBA" id="ARBA00012944"/>
    </source>
</evidence>
<evidence type="ECO:0000256" key="10">
    <source>
        <dbReference type="ARBA" id="ARBA00022967"/>
    </source>
</evidence>
<keyword evidence="9 18" id="KW-0999">Mitochondrion inner membrane</keyword>
<comment type="catalytic activity">
    <reaction evidence="17 18">
        <text>a ubiquinone + NADH + 5 H(+)(in) = a ubiquinol + NAD(+) + 4 H(+)(out)</text>
        <dbReference type="Rhea" id="RHEA:29091"/>
        <dbReference type="Rhea" id="RHEA-COMP:9565"/>
        <dbReference type="Rhea" id="RHEA-COMP:9566"/>
        <dbReference type="ChEBI" id="CHEBI:15378"/>
        <dbReference type="ChEBI" id="CHEBI:16389"/>
        <dbReference type="ChEBI" id="CHEBI:17976"/>
        <dbReference type="ChEBI" id="CHEBI:57540"/>
        <dbReference type="ChEBI" id="CHEBI:57945"/>
        <dbReference type="EC" id="7.1.1.2"/>
    </reaction>
</comment>
<evidence type="ECO:0000256" key="7">
    <source>
        <dbReference type="ARBA" id="ARBA00022660"/>
    </source>
</evidence>
<evidence type="ECO:0000256" key="15">
    <source>
        <dbReference type="ARBA" id="ARBA00023128"/>
    </source>
</evidence>
<organism evidence="20">
    <name type="scientific">Macromia daimoji</name>
    <dbReference type="NCBI Taxonomy" id="1168648"/>
    <lineage>
        <taxon>Eukaryota</taxon>
        <taxon>Metazoa</taxon>
        <taxon>Ecdysozoa</taxon>
        <taxon>Arthropoda</taxon>
        <taxon>Hexapoda</taxon>
        <taxon>Insecta</taxon>
        <taxon>Pterygota</taxon>
        <taxon>Palaeoptera</taxon>
        <taxon>Odonata</taxon>
        <taxon>Epiprocta</taxon>
        <taxon>Anisoptera</taxon>
        <taxon>Libelluloidea</taxon>
        <taxon>Macromiidae</taxon>
        <taxon>Macromia</taxon>
    </lineage>
</organism>
<keyword evidence="15 18" id="KW-0496">Mitochondrion</keyword>
<keyword evidence="7 18" id="KW-0679">Respiratory chain</keyword>
<dbReference type="GO" id="GO:0005743">
    <property type="term" value="C:mitochondrial inner membrane"/>
    <property type="evidence" value="ECO:0007669"/>
    <property type="project" value="UniProtKB-SubCell"/>
</dbReference>
<dbReference type="AlphaFoldDB" id="A0A411NHD5"/>
<keyword evidence="14 18" id="KW-0830">Ubiquinone</keyword>
<evidence type="ECO:0000259" key="19">
    <source>
        <dbReference type="Pfam" id="PF00361"/>
    </source>
</evidence>